<accession>A0A1I8F8N7</accession>
<feature type="region of interest" description="Disordered" evidence="1">
    <location>
        <begin position="519"/>
        <end position="550"/>
    </location>
</feature>
<feature type="region of interest" description="Disordered" evidence="1">
    <location>
        <begin position="111"/>
        <end position="131"/>
    </location>
</feature>
<proteinExistence type="predicted"/>
<keyword evidence="2" id="KW-1185">Reference proteome</keyword>
<feature type="compositionally biased region" description="Low complexity" evidence="1">
    <location>
        <begin position="339"/>
        <end position="351"/>
    </location>
</feature>
<feature type="compositionally biased region" description="Polar residues" evidence="1">
    <location>
        <begin position="387"/>
        <end position="399"/>
    </location>
</feature>
<evidence type="ECO:0000256" key="1">
    <source>
        <dbReference type="SAM" id="MobiDB-lite"/>
    </source>
</evidence>
<feature type="compositionally biased region" description="Acidic residues" evidence="1">
    <location>
        <begin position="352"/>
        <end position="362"/>
    </location>
</feature>
<feature type="region of interest" description="Disordered" evidence="1">
    <location>
        <begin position="1033"/>
        <end position="1053"/>
    </location>
</feature>
<protein>
    <submittedName>
        <fullName evidence="3">BRCT domain-containing protein</fullName>
    </submittedName>
</protein>
<dbReference type="WBParaSite" id="maker-unitig_24827-snap-gene-0.1-mRNA-1">
    <property type="protein sequence ID" value="maker-unitig_24827-snap-gene-0.1-mRNA-1"/>
    <property type="gene ID" value="maker-unitig_24827-snap-gene-0.1"/>
</dbReference>
<feature type="region of interest" description="Disordered" evidence="1">
    <location>
        <begin position="958"/>
        <end position="994"/>
    </location>
</feature>
<feature type="region of interest" description="Disordered" evidence="1">
    <location>
        <begin position="1239"/>
        <end position="1281"/>
    </location>
</feature>
<feature type="compositionally biased region" description="Low complexity" evidence="1">
    <location>
        <begin position="1413"/>
        <end position="1423"/>
    </location>
</feature>
<feature type="compositionally biased region" description="Low complexity" evidence="1">
    <location>
        <begin position="537"/>
        <end position="547"/>
    </location>
</feature>
<sequence length="1558" mass="165879">ISVSGIEDRATVKAKRSDMLHGNFPTDLTDDKYLVAKQFNIKVLLPECVLTASCAWSRSRIGQKYNFYRSELRKSTASGLQCGACDSDPQAACCLDIADYLGCRTMAQEHAGAKPANSSTPDKQRVPPQREDRARCQLACCDPDRSRVNETVASAARPTAASATRCVLNCRLQQRFRADSAAACFGGIQRHSTKRENNFRIQIRPRSLSALAPLRDLRLLIACCRGQQAELQRLTSMARQLGGCRSGRWPDHRAAISWRIFTGWGSVRRAALPSSGCFDCSRSSSACRLTPYQTALAAAVAAADEAHETGDSTMRPGDACACLLPPLHTASDMLERKASTSCATMSSSAAEQQDDEEGDETELPPVRSVVEQQFHKLPNVLPETKEPANSSTAADTQSLPDWPSRRHPRSARPRAPPRSPRPQCYPPWRPGRLRERAAEAYSAGLGRCCPVVYQRGSGGATEAGLLSADDCCGDRRLACRLQLTAPARDGGGPRLGALAAGRVVLMRQRLRSLRDRLRSALTTLGRGPRRHRQDNRSAASASPTASSGRVTTHLVLAASGQRHKILGRNGLGSVHCVTKHWLGECGLPHRLAGDYDESESGANLPPPPLRAMSATMSSAADTPTATAVAIVTSTMAASRCPAAAAAAARNPHRAAMDSPSVFFSTAAIGPRFDLQALSAALRSRCGAAGRHAGLAVQYAAPGRKHPPDCRAQEPNASCSSCCRRRPHGCHRRLSQLRPTAVARRPPTANGDFATPQTPQQAARLAIGASPSTCPPASAAQRRPQRSLGADLAQLAESRLAVWTRNLPSPPGCEAEGRRLMIPSCSAAMQPQPAATARRRSCRPTIGQPGLAAAVASGCDAGLTTARLSAYVRLICRLPPSLTGSHHHITAPSPSCASGSAAERRASRASLQELEQQLDCFGKGADNSPDGYPADVAGANCQRHRRAHPLAPAAQWYRAGQPAGPESSPPAASNPSRTSPPSASVGGSAQRLRRRAAGKAATVAFLRCRQRRCAATAAVRPNEPLLVGWRYTDSDGAAAAPPQPPPPQQFHAAEPAAPLPDHRLQRSGLKHKCRSGRTRDRLVSQIRGLAARWSQWSPKDPSHLRLRRLLRNEKLLRCALPPAAGSSGLPMLKRSAKAGRWLRGAVRVGAAAAAALNLRTPRPAFWPPAPAAGGARRGGRALSRLARRPAVPAETSWPASRRLLEAGGGRVVADGPPYPGPRASVSHAFCQRGQLRRLLGHPSRPLTGCRSARKRQQVGGGGQQRRSGGRRLQRRRLRPPPAAEAAAAARRGHQIFKADSAPLRFSVRHSGMLHPPLASWRGRLAAAAAGGGSGFTRAARIVLAPARLPVGRFACWAPCPVSAATRTFSNRALPAQLGAGGLNRARHSWQSLPACRRHAQPERLRPPSGKRRVQPQQQAAATPQQMPEVLLRVPVSQLLSVAYVRDSDRHTCSRCTTQPDANGTSQLCAMSDHARIHAQICAVGPPAGCSSPNTAATFGNSSTAPSVRCFNIRRRPSTSGASVLGAAATAAAWGWPAETARPAWLCGAATATDSKTPPR</sequence>
<name>A0A1I8F8N7_9PLAT</name>
<feature type="compositionally biased region" description="Pro residues" evidence="1">
    <location>
        <begin position="414"/>
        <end position="429"/>
    </location>
</feature>
<feature type="compositionally biased region" description="Low complexity" evidence="1">
    <location>
        <begin position="890"/>
        <end position="900"/>
    </location>
</feature>
<feature type="compositionally biased region" description="Basic and acidic residues" evidence="1">
    <location>
        <begin position="122"/>
        <end position="131"/>
    </location>
</feature>
<dbReference type="Proteomes" id="UP000095280">
    <property type="component" value="Unplaced"/>
</dbReference>
<evidence type="ECO:0000313" key="3">
    <source>
        <dbReference type="WBParaSite" id="maker-unitig_24827-snap-gene-0.1-mRNA-1"/>
    </source>
</evidence>
<feature type="region of interest" description="Disordered" evidence="1">
    <location>
        <begin position="882"/>
        <end position="908"/>
    </location>
</feature>
<feature type="compositionally biased region" description="Basic residues" evidence="1">
    <location>
        <begin position="1266"/>
        <end position="1277"/>
    </location>
</feature>
<evidence type="ECO:0000313" key="2">
    <source>
        <dbReference type="Proteomes" id="UP000095280"/>
    </source>
</evidence>
<feature type="compositionally biased region" description="Low complexity" evidence="1">
    <location>
        <begin position="961"/>
        <end position="983"/>
    </location>
</feature>
<feature type="region of interest" description="Disordered" evidence="1">
    <location>
        <begin position="339"/>
        <end position="362"/>
    </location>
</feature>
<organism evidence="2 3">
    <name type="scientific">Macrostomum lignano</name>
    <dbReference type="NCBI Taxonomy" id="282301"/>
    <lineage>
        <taxon>Eukaryota</taxon>
        <taxon>Metazoa</taxon>
        <taxon>Spiralia</taxon>
        <taxon>Lophotrochozoa</taxon>
        <taxon>Platyhelminthes</taxon>
        <taxon>Rhabditophora</taxon>
        <taxon>Macrostomorpha</taxon>
        <taxon>Macrostomida</taxon>
        <taxon>Macrostomidae</taxon>
        <taxon>Macrostomum</taxon>
    </lineage>
</organism>
<feature type="region of interest" description="Disordered" evidence="1">
    <location>
        <begin position="379"/>
        <end position="430"/>
    </location>
</feature>
<feature type="region of interest" description="Disordered" evidence="1">
    <location>
        <begin position="1391"/>
        <end position="1423"/>
    </location>
</feature>
<reference evidence="3" key="1">
    <citation type="submission" date="2016-11" db="UniProtKB">
        <authorList>
            <consortium name="WormBaseParasite"/>
        </authorList>
    </citation>
    <scope>IDENTIFICATION</scope>
</reference>